<feature type="region of interest" description="Disordered" evidence="12">
    <location>
        <begin position="252"/>
        <end position="498"/>
    </location>
</feature>
<dbReference type="KEGG" id="aten:116299162"/>
<dbReference type="Pfam" id="PF09079">
    <property type="entry name" value="WHD_Cdc6"/>
    <property type="match status" value="1"/>
</dbReference>
<dbReference type="InterPro" id="IPR027417">
    <property type="entry name" value="P-loop_NTPase"/>
</dbReference>
<dbReference type="InterPro" id="IPR050311">
    <property type="entry name" value="ORC1/CDC6"/>
</dbReference>
<dbReference type="GO" id="GO:0006270">
    <property type="term" value="P:DNA replication initiation"/>
    <property type="evidence" value="ECO:0007669"/>
    <property type="project" value="TreeGrafter"/>
</dbReference>
<dbReference type="InterPro" id="IPR054425">
    <property type="entry name" value="Cdc6_ORC1-like_ATPase_lid"/>
</dbReference>
<dbReference type="Gene3D" id="1.10.8.60">
    <property type="match status" value="1"/>
</dbReference>
<reference evidence="15" key="1">
    <citation type="submission" date="2025-08" db="UniProtKB">
        <authorList>
            <consortium name="RefSeq"/>
        </authorList>
    </citation>
    <scope>IDENTIFICATION</scope>
    <source>
        <tissue evidence="15">Tentacle</tissue>
    </source>
</reference>
<feature type="compositionally biased region" description="Polar residues" evidence="12">
    <location>
        <begin position="366"/>
        <end position="384"/>
    </location>
</feature>
<evidence type="ECO:0000256" key="5">
    <source>
        <dbReference type="ARBA" id="ARBA00022723"/>
    </source>
</evidence>
<feature type="compositionally biased region" description="Polar residues" evidence="12">
    <location>
        <begin position="480"/>
        <end position="493"/>
    </location>
</feature>
<dbReference type="FunCoup" id="A0A6P8I6Q9">
    <property type="interactions" value="752"/>
</dbReference>
<dbReference type="GeneID" id="116299162"/>
<dbReference type="PANTHER" id="PTHR10763:SF23">
    <property type="entry name" value="ORIGIN RECOGNITION COMPLEX SUBUNIT 1"/>
    <property type="match status" value="1"/>
</dbReference>
<keyword evidence="5" id="KW-0479">Metal-binding</keyword>
<dbReference type="GO" id="GO:0005664">
    <property type="term" value="C:nuclear origin of replication recognition complex"/>
    <property type="evidence" value="ECO:0007669"/>
    <property type="project" value="TreeGrafter"/>
</dbReference>
<feature type="compositionally biased region" description="Acidic residues" evidence="12">
    <location>
        <begin position="320"/>
        <end position="357"/>
    </location>
</feature>
<dbReference type="Pfam" id="PF22606">
    <property type="entry name" value="Cdc6-ORC-like_ATPase_lid"/>
    <property type="match status" value="1"/>
</dbReference>
<dbReference type="SUPFAM" id="SSF52540">
    <property type="entry name" value="P-loop containing nucleoside triphosphate hydrolases"/>
    <property type="match status" value="1"/>
</dbReference>
<comment type="similarity">
    <text evidence="2 11">Belongs to the ORC1 family.</text>
</comment>
<dbReference type="FunFam" id="3.40.50.300:FF:000199">
    <property type="entry name" value="Origin recognition complex subunit 1"/>
    <property type="match status" value="1"/>
</dbReference>
<dbReference type="OrthoDB" id="1926878at2759"/>
<keyword evidence="14" id="KW-1185">Reference proteome</keyword>
<evidence type="ECO:0000256" key="12">
    <source>
        <dbReference type="SAM" id="MobiDB-lite"/>
    </source>
</evidence>
<keyword evidence="6 11" id="KW-0547">Nucleotide-binding</keyword>
<dbReference type="InParanoid" id="A0A6P8I6Q9"/>
<gene>
    <name evidence="15" type="primary">LOC116299162</name>
</gene>
<dbReference type="GO" id="GO:0046872">
    <property type="term" value="F:metal ion binding"/>
    <property type="evidence" value="ECO:0007669"/>
    <property type="project" value="UniProtKB-KW"/>
</dbReference>
<dbReference type="Pfam" id="PF00004">
    <property type="entry name" value="AAA"/>
    <property type="match status" value="1"/>
</dbReference>
<keyword evidence="10 11" id="KW-0539">Nucleus</keyword>
<dbReference type="RefSeq" id="XP_031563653.1">
    <property type="nucleotide sequence ID" value="XM_031707793.1"/>
</dbReference>
<feature type="region of interest" description="Disordered" evidence="12">
    <location>
        <begin position="214"/>
        <end position="234"/>
    </location>
</feature>
<evidence type="ECO:0000256" key="7">
    <source>
        <dbReference type="ARBA" id="ARBA00022840"/>
    </source>
</evidence>
<comment type="function">
    <text evidence="11">Component of the origin recognition complex (ORC) that binds origins of replication. DNA-binding is ATP-dependent, however specific DNA sequences that define origins of replication have not been identified so far. ORC is required to assemble the pre-replication complex necessary to initiate DNA replication.</text>
</comment>
<organism evidence="14 15">
    <name type="scientific">Actinia tenebrosa</name>
    <name type="common">Australian red waratah sea anemone</name>
    <dbReference type="NCBI Taxonomy" id="6105"/>
    <lineage>
        <taxon>Eukaryota</taxon>
        <taxon>Metazoa</taxon>
        <taxon>Cnidaria</taxon>
        <taxon>Anthozoa</taxon>
        <taxon>Hexacorallia</taxon>
        <taxon>Actiniaria</taxon>
        <taxon>Actiniidae</taxon>
        <taxon>Actinia</taxon>
    </lineage>
</organism>
<dbReference type="CDD" id="cd00009">
    <property type="entry name" value="AAA"/>
    <property type="match status" value="1"/>
</dbReference>
<keyword evidence="8" id="KW-0460">Magnesium</keyword>
<dbReference type="PROSITE" id="PS51038">
    <property type="entry name" value="BAH"/>
    <property type="match status" value="1"/>
</dbReference>
<comment type="subcellular location">
    <subcellularLocation>
        <location evidence="1 11">Nucleus</location>
    </subcellularLocation>
</comment>
<dbReference type="GO" id="GO:0016887">
    <property type="term" value="F:ATP hydrolysis activity"/>
    <property type="evidence" value="ECO:0007669"/>
    <property type="project" value="InterPro"/>
</dbReference>
<feature type="compositionally biased region" description="Polar residues" evidence="12">
    <location>
        <begin position="436"/>
        <end position="459"/>
    </location>
</feature>
<evidence type="ECO:0000256" key="1">
    <source>
        <dbReference type="ARBA" id="ARBA00004123"/>
    </source>
</evidence>
<feature type="domain" description="BAH" evidence="13">
    <location>
        <begin position="43"/>
        <end position="173"/>
    </location>
</feature>
<dbReference type="GO" id="GO:0005524">
    <property type="term" value="F:ATP binding"/>
    <property type="evidence" value="ECO:0007669"/>
    <property type="project" value="UniProtKB-KW"/>
</dbReference>
<evidence type="ECO:0000313" key="14">
    <source>
        <dbReference type="Proteomes" id="UP000515163"/>
    </source>
</evidence>
<dbReference type="GO" id="GO:0003688">
    <property type="term" value="F:DNA replication origin binding"/>
    <property type="evidence" value="ECO:0007669"/>
    <property type="project" value="TreeGrafter"/>
</dbReference>
<evidence type="ECO:0000256" key="6">
    <source>
        <dbReference type="ARBA" id="ARBA00022741"/>
    </source>
</evidence>
<dbReference type="InterPro" id="IPR015163">
    <property type="entry name" value="Cdc6_C"/>
</dbReference>
<comment type="subunit">
    <text evidence="11">ORC is composed of six subunits.</text>
</comment>
<keyword evidence="9 11" id="KW-0238">DNA-binding</keyword>
<evidence type="ECO:0000313" key="15">
    <source>
        <dbReference type="RefSeq" id="XP_031563653.1"/>
    </source>
</evidence>
<evidence type="ECO:0000259" key="13">
    <source>
        <dbReference type="PROSITE" id="PS51038"/>
    </source>
</evidence>
<dbReference type="SMART" id="SM01074">
    <property type="entry name" value="Cdc6_C"/>
    <property type="match status" value="1"/>
</dbReference>
<name>A0A6P8I6Q9_ACTTE</name>
<evidence type="ECO:0000256" key="8">
    <source>
        <dbReference type="ARBA" id="ARBA00022842"/>
    </source>
</evidence>
<dbReference type="PANTHER" id="PTHR10763">
    <property type="entry name" value="CELL DIVISION CONTROL PROTEIN 6-RELATED"/>
    <property type="match status" value="1"/>
</dbReference>
<evidence type="ECO:0000256" key="11">
    <source>
        <dbReference type="RuleBase" id="RU365058"/>
    </source>
</evidence>
<feature type="compositionally biased region" description="Polar residues" evidence="12">
    <location>
        <begin position="225"/>
        <end position="234"/>
    </location>
</feature>
<dbReference type="Gene3D" id="3.40.50.300">
    <property type="entry name" value="P-loop containing nucleotide triphosphate hydrolases"/>
    <property type="match status" value="1"/>
</dbReference>
<evidence type="ECO:0000256" key="10">
    <source>
        <dbReference type="ARBA" id="ARBA00023242"/>
    </source>
</evidence>
<evidence type="ECO:0000256" key="4">
    <source>
        <dbReference type="ARBA" id="ARBA00022705"/>
    </source>
</evidence>
<sequence length="879" mass="99179">MSTAIHSARKKDNAKSKKNFEWIGEGFIEDGKLQYKKCRIRSMAVSVDDYVLINTTNGISVGKVAKFHDLGDYPDPYRAEIHWLYKYNDLTKKCCEQLEERSNELFLPVKFPDKRPIRGSIEVVDAETISEVNKVTLLRPKEDFPLVNKCKDDGPFYMKYAFDDQDNIYYATEYLSRLSSALKSYADDLNNNECGTPKASCSATPNTRMKNNYGAEKQWRIGTPKTRSSTNSPALNGLRLVLKLVKMKPNITPVKRKASKSIPDEGEVESKKSKSKIKPKQREKQVKQKGQEKQKTVKPTKSPKQTFVTEEVVELMMSDDHDEDDEDEDATDEDDEDFEEEEVSSDEEDEKEDEDVFVEEKKFSKTRSTAKTPSGKNKQYQNEKTPVHSGRSLRYRTPSHAGNNDWRTPSKTPRSTARSRATGRPESVNHMRQTHGKGSSKTPSQTPSGRALSKSTTGVPGSKTPLKTPGKPNRRKSVAQGLTPSIPSRSQPCKTPRTPLQEARTRLHVSAVPSSLPCRDDEFEDILSFVQGKLVEGSGGCMYISGVPGTGKTATVHEVIHILQESKVKHIPNFRFIEVNGMKLTEPNQTYSTILKKLTGQKAMPTHASDLLEKIFSKQDSKKESVVLMVDELDLLWTRKQGVMYNLFEWPSRQHSRLVVLAIANTMDLPERMMINRVQSRLGLTRITFQPYTYSQLQEIVLSRIQNLNVFDPDAMQLVSRKVAAVSGDARRCLDICRRAVEIAELENKSSKSKKGKLVGMTEVNTALQDMFSSPKIKLMMNLSSYECLVMRAVLSEFKRTGVEETKFGDVFDELCNLCRIEGIPPPIMTEASAIVSRIGASRLLLVETGRLDLQRRISLNVNQDDVIYALKSLTNKKV</sequence>
<dbReference type="InterPro" id="IPR003593">
    <property type="entry name" value="AAA+_ATPase"/>
</dbReference>
<evidence type="ECO:0000256" key="2">
    <source>
        <dbReference type="ARBA" id="ARBA00008398"/>
    </source>
</evidence>
<dbReference type="SMART" id="SM00382">
    <property type="entry name" value="AAA"/>
    <property type="match status" value="1"/>
</dbReference>
<evidence type="ECO:0000256" key="3">
    <source>
        <dbReference type="ARBA" id="ARBA00019081"/>
    </source>
</evidence>
<protein>
    <recommendedName>
        <fullName evidence="3 11">Origin recognition complex subunit 1</fullName>
    </recommendedName>
</protein>
<dbReference type="AlphaFoldDB" id="A0A6P8I6Q9"/>
<dbReference type="InterPro" id="IPR001025">
    <property type="entry name" value="BAH_dom"/>
</dbReference>
<dbReference type="InterPro" id="IPR043151">
    <property type="entry name" value="BAH_sf"/>
</dbReference>
<dbReference type="Proteomes" id="UP000515163">
    <property type="component" value="Unplaced"/>
</dbReference>
<evidence type="ECO:0000256" key="9">
    <source>
        <dbReference type="ARBA" id="ARBA00023125"/>
    </source>
</evidence>
<keyword evidence="7 11" id="KW-0067">ATP-binding</keyword>
<dbReference type="Gene3D" id="2.30.30.490">
    <property type="match status" value="1"/>
</dbReference>
<dbReference type="GO" id="GO:0003682">
    <property type="term" value="F:chromatin binding"/>
    <property type="evidence" value="ECO:0007669"/>
    <property type="project" value="InterPro"/>
</dbReference>
<dbReference type="CDD" id="cd08768">
    <property type="entry name" value="Cdc6_C"/>
    <property type="match status" value="1"/>
</dbReference>
<keyword evidence="4 11" id="KW-0235">DNA replication</keyword>
<dbReference type="FunFam" id="1.10.8.60:FF:000062">
    <property type="entry name" value="Origin recognition complex subunit 1"/>
    <property type="match status" value="1"/>
</dbReference>
<dbReference type="GO" id="GO:0033314">
    <property type="term" value="P:mitotic DNA replication checkpoint signaling"/>
    <property type="evidence" value="ECO:0007669"/>
    <property type="project" value="TreeGrafter"/>
</dbReference>
<accession>A0A6P8I6Q9</accession>
<feature type="compositionally biased region" description="Polar residues" evidence="12">
    <location>
        <begin position="400"/>
        <end position="419"/>
    </location>
</feature>
<proteinExistence type="inferred from homology"/>
<dbReference type="InterPro" id="IPR003959">
    <property type="entry name" value="ATPase_AAA_core"/>
</dbReference>
<feature type="compositionally biased region" description="Basic and acidic residues" evidence="12">
    <location>
        <begin position="280"/>
        <end position="295"/>
    </location>
</feature>